<dbReference type="AlphaFoldDB" id="A0A381QFY8"/>
<feature type="transmembrane region" description="Helical" evidence="2">
    <location>
        <begin position="42"/>
        <end position="68"/>
    </location>
</feature>
<keyword evidence="2" id="KW-1133">Transmembrane helix</keyword>
<keyword evidence="2" id="KW-0812">Transmembrane</keyword>
<feature type="region of interest" description="Disordered" evidence="1">
    <location>
        <begin position="193"/>
        <end position="212"/>
    </location>
</feature>
<reference evidence="3" key="1">
    <citation type="submission" date="2018-05" db="EMBL/GenBank/DDBJ databases">
        <authorList>
            <person name="Lanie J.A."/>
            <person name="Ng W.-L."/>
            <person name="Kazmierczak K.M."/>
            <person name="Andrzejewski T.M."/>
            <person name="Davidsen T.M."/>
            <person name="Wayne K.J."/>
            <person name="Tettelin H."/>
            <person name="Glass J.I."/>
            <person name="Rusch D."/>
            <person name="Podicherti R."/>
            <person name="Tsui H.-C.T."/>
            <person name="Winkler M.E."/>
        </authorList>
    </citation>
    <scope>NUCLEOTIDE SEQUENCE</scope>
</reference>
<accession>A0A381QFY8</accession>
<dbReference type="EMBL" id="UINC01001345">
    <property type="protein sequence ID" value="SUZ78216.1"/>
    <property type="molecule type" value="Genomic_DNA"/>
</dbReference>
<proteinExistence type="predicted"/>
<protein>
    <submittedName>
        <fullName evidence="3">Uncharacterized protein</fullName>
    </submittedName>
</protein>
<name>A0A381QFY8_9ZZZZ</name>
<evidence type="ECO:0000256" key="1">
    <source>
        <dbReference type="SAM" id="MobiDB-lite"/>
    </source>
</evidence>
<evidence type="ECO:0000313" key="3">
    <source>
        <dbReference type="EMBL" id="SUZ78216.1"/>
    </source>
</evidence>
<keyword evidence="2" id="KW-0472">Membrane</keyword>
<evidence type="ECO:0000256" key="2">
    <source>
        <dbReference type="SAM" id="Phobius"/>
    </source>
</evidence>
<gene>
    <name evidence="3" type="ORF">METZ01_LOCUS31070</name>
</gene>
<organism evidence="3">
    <name type="scientific">marine metagenome</name>
    <dbReference type="NCBI Taxonomy" id="408172"/>
    <lineage>
        <taxon>unclassified sequences</taxon>
        <taxon>metagenomes</taxon>
        <taxon>ecological metagenomes</taxon>
    </lineage>
</organism>
<sequence length="428" mass="47412">MLVRAYRNLAVLFPLTLRGTAALVIAAGALSVYGYGSLDLVVFSLAICALAILVFCLFCSVGSGLFIVRRIHQELRSAEAKVVPITAEAGFPNETGFVLPAINFFPLVRLSWSIVSPDYIKTRVRITSRNELVEEIIPQKRCFTDTIVREFGVSDVLGFCNYSWRLNQYVSCRVLPRTNTVKPLPLLRSLTAEDGIPSPAGEPEGDRMEIRPYTPGDSVRNIMWKVYARNRQLNVRLAEKSVFQSKRTIAYLLSSEHDEAAAAAARVVLEAGAMGEDWAFGADGSEQLCETLETALNAIAKSRAIGLPHSYGLDNFLAAAADKSTNHCIIFAAADTAPWLPQLKKTIGQFSNQFSLVLATDGFQDRQESKLWRNLFYYESENTYGSFDVASSKQDLLNLLTELGQLVESTLVVDRKTGYSFDHDLRKV</sequence>